<proteinExistence type="predicted"/>
<gene>
    <name evidence="2" type="ORF">JDW22_01885</name>
</gene>
<protein>
    <submittedName>
        <fullName evidence="2">Uncharacterized protein</fullName>
    </submittedName>
</protein>
<dbReference type="Proteomes" id="UP000614058">
    <property type="component" value="Unassembled WGS sequence"/>
</dbReference>
<keyword evidence="3" id="KW-1185">Reference proteome</keyword>
<dbReference type="EMBL" id="JAEHNZ010000001">
    <property type="protein sequence ID" value="MBK0395366.1"/>
    <property type="molecule type" value="Genomic_DNA"/>
</dbReference>
<accession>A0ABS1BQ05</accession>
<feature type="region of interest" description="Disordered" evidence="1">
    <location>
        <begin position="1"/>
        <end position="25"/>
    </location>
</feature>
<name>A0ABS1BQ05_9NEIS</name>
<evidence type="ECO:0000313" key="2">
    <source>
        <dbReference type="EMBL" id="MBK0395366.1"/>
    </source>
</evidence>
<evidence type="ECO:0000313" key="3">
    <source>
        <dbReference type="Proteomes" id="UP000614058"/>
    </source>
</evidence>
<evidence type="ECO:0000256" key="1">
    <source>
        <dbReference type="SAM" id="MobiDB-lite"/>
    </source>
</evidence>
<sequence>MAHFSPVQQMVRGKATHPTPSPTRHDYFQTAFVIPQRQPENIIPSHHHADKNSRYAALSVCSS</sequence>
<comment type="caution">
    <text evidence="2">The sequence shown here is derived from an EMBL/GenBank/DDBJ whole genome shotgun (WGS) entry which is preliminary data.</text>
</comment>
<organism evidence="2 3">
    <name type="scientific">Kingella bonacorsii</name>
    <dbReference type="NCBI Taxonomy" id="2796361"/>
    <lineage>
        <taxon>Bacteria</taxon>
        <taxon>Pseudomonadati</taxon>
        <taxon>Pseudomonadota</taxon>
        <taxon>Betaproteobacteria</taxon>
        <taxon>Neisseriales</taxon>
        <taxon>Neisseriaceae</taxon>
        <taxon>Kingella</taxon>
    </lineage>
</organism>
<reference evidence="2 3" key="1">
    <citation type="journal article" date="2021" name="Pathogens">
        <title>Isolation and Characterization of Kingella bonacorsii sp. nov., A Novel Kingella Species Detected in a Stable Periodontitis Subject.</title>
        <authorList>
            <person name="Antezack A."/>
            <person name="Boxberger M."/>
            <person name="Rolland C."/>
            <person name="Monnet-Corti V."/>
            <person name="La Scola B."/>
        </authorList>
    </citation>
    <scope>NUCLEOTIDE SEQUENCE [LARGE SCALE GENOMIC DNA]</scope>
    <source>
        <strain evidence="2 3">Marseille-Q4569</strain>
    </source>
</reference>
<dbReference type="RefSeq" id="WP_200521375.1">
    <property type="nucleotide sequence ID" value="NZ_JAEHNZ010000001.1"/>
</dbReference>